<dbReference type="SUPFAM" id="SSF52788">
    <property type="entry name" value="Phosphotyrosine protein phosphatases I"/>
    <property type="match status" value="1"/>
</dbReference>
<dbReference type="EMBL" id="LSGP01000017">
    <property type="protein sequence ID" value="KYZ76322.1"/>
    <property type="molecule type" value="Genomic_DNA"/>
</dbReference>
<comment type="caution">
    <text evidence="6">The sequence shown here is derived from an EMBL/GenBank/DDBJ whole genome shotgun (WGS) entry which is preliminary data.</text>
</comment>
<keyword evidence="3" id="KW-0904">Protein phosphatase</keyword>
<dbReference type="InterPro" id="IPR050438">
    <property type="entry name" value="LMW_PTPase"/>
</dbReference>
<dbReference type="GO" id="GO:0004725">
    <property type="term" value="F:protein tyrosine phosphatase activity"/>
    <property type="evidence" value="ECO:0007669"/>
    <property type="project" value="InterPro"/>
</dbReference>
<feature type="active site" evidence="4">
    <location>
        <position position="14"/>
    </location>
</feature>
<dbReference type="PRINTS" id="PR00719">
    <property type="entry name" value="LMWPTPASE"/>
</dbReference>
<keyword evidence="7" id="KW-1185">Reference proteome</keyword>
<evidence type="ECO:0000256" key="3">
    <source>
        <dbReference type="ARBA" id="ARBA00022912"/>
    </source>
</evidence>
<feature type="domain" description="Phosphotyrosine protein phosphatase I" evidence="5">
    <location>
        <begin position="2"/>
        <end position="146"/>
    </location>
</feature>
<comment type="similarity">
    <text evidence="1">Belongs to the low molecular weight phosphotyrosine protein phosphatase family.</text>
</comment>
<proteinExistence type="inferred from homology"/>
<dbReference type="CDD" id="cd16344">
    <property type="entry name" value="LMWPAP"/>
    <property type="match status" value="1"/>
</dbReference>
<dbReference type="OrthoDB" id="9784339at2"/>
<dbReference type="PANTHER" id="PTHR11717">
    <property type="entry name" value="LOW MOLECULAR WEIGHT PROTEIN TYROSINE PHOSPHATASE"/>
    <property type="match status" value="1"/>
</dbReference>
<dbReference type="InterPro" id="IPR036196">
    <property type="entry name" value="Ptyr_pPase_sf"/>
</dbReference>
<feature type="active site" description="Proton donor" evidence="4">
    <location>
        <position position="120"/>
    </location>
</feature>
<evidence type="ECO:0000313" key="7">
    <source>
        <dbReference type="Proteomes" id="UP000076268"/>
    </source>
</evidence>
<dbReference type="PANTHER" id="PTHR11717:SF31">
    <property type="entry name" value="LOW MOLECULAR WEIGHT PROTEIN-TYROSINE-PHOSPHATASE ETP-RELATED"/>
    <property type="match status" value="1"/>
</dbReference>
<accession>A0A154BQU9</accession>
<name>A0A154BQU9_ANASB</name>
<evidence type="ECO:0000313" key="6">
    <source>
        <dbReference type="EMBL" id="KYZ76322.1"/>
    </source>
</evidence>
<evidence type="ECO:0000256" key="4">
    <source>
        <dbReference type="PIRSR" id="PIRSR617867-1"/>
    </source>
</evidence>
<reference evidence="6 7" key="1">
    <citation type="submission" date="2016-02" db="EMBL/GenBank/DDBJ databases">
        <title>Anaerosporomusa subterraneum gen. nov., sp. nov., a spore-forming obligate anaerobe isolated from saprolite.</title>
        <authorList>
            <person name="Choi J.K."/>
            <person name="Shah M."/>
            <person name="Yee N."/>
        </authorList>
    </citation>
    <scope>NUCLEOTIDE SEQUENCE [LARGE SCALE GENOMIC DNA]</scope>
    <source>
        <strain evidence="6 7">RU4</strain>
    </source>
</reference>
<dbReference type="Pfam" id="PF01451">
    <property type="entry name" value="LMWPc"/>
    <property type="match status" value="1"/>
</dbReference>
<keyword evidence="2" id="KW-0378">Hydrolase</keyword>
<evidence type="ECO:0000259" key="5">
    <source>
        <dbReference type="SMART" id="SM00226"/>
    </source>
</evidence>
<dbReference type="SMART" id="SM00226">
    <property type="entry name" value="LMWPc"/>
    <property type="match status" value="1"/>
</dbReference>
<evidence type="ECO:0000256" key="1">
    <source>
        <dbReference type="ARBA" id="ARBA00011063"/>
    </source>
</evidence>
<feature type="active site" description="Nucleophile" evidence="4">
    <location>
        <position position="8"/>
    </location>
</feature>
<dbReference type="AlphaFoldDB" id="A0A154BQU9"/>
<gene>
    <name evidence="6" type="ORF">AXX12_07760</name>
</gene>
<protein>
    <submittedName>
        <fullName evidence="6">Protein-tyrosine-phosphatase</fullName>
    </submittedName>
</protein>
<dbReference type="InterPro" id="IPR017867">
    <property type="entry name" value="Tyr_phospatase_low_mol_wt"/>
</dbReference>
<dbReference type="Gene3D" id="3.40.50.2300">
    <property type="match status" value="1"/>
</dbReference>
<dbReference type="InterPro" id="IPR023485">
    <property type="entry name" value="Ptyr_pPase"/>
</dbReference>
<dbReference type="STRING" id="1794912.AXX12_07760"/>
<dbReference type="Proteomes" id="UP000076268">
    <property type="component" value="Unassembled WGS sequence"/>
</dbReference>
<organism evidence="6 7">
    <name type="scientific">Anaerosporomusa subterranea</name>
    <dbReference type="NCBI Taxonomy" id="1794912"/>
    <lineage>
        <taxon>Bacteria</taxon>
        <taxon>Bacillati</taxon>
        <taxon>Bacillota</taxon>
        <taxon>Negativicutes</taxon>
        <taxon>Acetonemataceae</taxon>
        <taxon>Anaerosporomusa</taxon>
    </lineage>
</organism>
<dbReference type="RefSeq" id="WP_066241581.1">
    <property type="nucleotide sequence ID" value="NZ_LSGP01000017.1"/>
</dbReference>
<evidence type="ECO:0000256" key="2">
    <source>
        <dbReference type="ARBA" id="ARBA00022801"/>
    </source>
</evidence>
<sequence>MLRVLFVCTGNTCRSPMAEALLRSKADSLGCSDMMVLSAGVGAWAGAPASSGALSAMSELNIDLSSHQSRQIAAEYVAAADLILTMTENHRRYLIAAFPEAVDKAITLGEFAGTGQDVADPYGGDAEQYRTCATQIQALLELSWEKIVERAGKKAAVEKEK</sequence>